<accession>A0ACB9K653</accession>
<evidence type="ECO:0000313" key="1">
    <source>
        <dbReference type="EMBL" id="KAI3827751.1"/>
    </source>
</evidence>
<sequence>MDLCVLVKCAKSCVLSDEEKGGDGAKESDSEAIESDSSDSYDALDQTHPRRMANVSLPESSSKRQRRKNSDNKYVAEHETERRKNRTIQGFLPESFYIRHFELLTWSTLAMLASVSRSSNLT</sequence>
<reference evidence="1 2" key="2">
    <citation type="journal article" date="2022" name="Mol. Ecol. Resour.">
        <title>The genomes of chicory, endive, great burdock and yacon provide insights into Asteraceae paleo-polyploidization history and plant inulin production.</title>
        <authorList>
            <person name="Fan W."/>
            <person name="Wang S."/>
            <person name="Wang H."/>
            <person name="Wang A."/>
            <person name="Jiang F."/>
            <person name="Liu H."/>
            <person name="Zhao H."/>
            <person name="Xu D."/>
            <person name="Zhang Y."/>
        </authorList>
    </citation>
    <scope>NUCLEOTIDE SEQUENCE [LARGE SCALE GENOMIC DNA]</scope>
    <source>
        <strain evidence="2">cv. Yunnan</strain>
        <tissue evidence="1">Leaves</tissue>
    </source>
</reference>
<gene>
    <name evidence="1" type="ORF">L1987_01834</name>
</gene>
<protein>
    <submittedName>
        <fullName evidence="1">Uncharacterized protein</fullName>
    </submittedName>
</protein>
<dbReference type="EMBL" id="CM042018">
    <property type="protein sequence ID" value="KAI3827751.1"/>
    <property type="molecule type" value="Genomic_DNA"/>
</dbReference>
<name>A0ACB9K653_9ASTR</name>
<organism evidence="1 2">
    <name type="scientific">Smallanthus sonchifolius</name>
    <dbReference type="NCBI Taxonomy" id="185202"/>
    <lineage>
        <taxon>Eukaryota</taxon>
        <taxon>Viridiplantae</taxon>
        <taxon>Streptophyta</taxon>
        <taxon>Embryophyta</taxon>
        <taxon>Tracheophyta</taxon>
        <taxon>Spermatophyta</taxon>
        <taxon>Magnoliopsida</taxon>
        <taxon>eudicotyledons</taxon>
        <taxon>Gunneridae</taxon>
        <taxon>Pentapetalae</taxon>
        <taxon>asterids</taxon>
        <taxon>campanulids</taxon>
        <taxon>Asterales</taxon>
        <taxon>Asteraceae</taxon>
        <taxon>Asteroideae</taxon>
        <taxon>Heliantheae alliance</taxon>
        <taxon>Millerieae</taxon>
        <taxon>Smallanthus</taxon>
    </lineage>
</organism>
<evidence type="ECO:0000313" key="2">
    <source>
        <dbReference type="Proteomes" id="UP001056120"/>
    </source>
</evidence>
<keyword evidence="2" id="KW-1185">Reference proteome</keyword>
<dbReference type="Proteomes" id="UP001056120">
    <property type="component" value="Linkage Group LG01"/>
</dbReference>
<reference evidence="2" key="1">
    <citation type="journal article" date="2022" name="Mol. Ecol. Resour.">
        <title>The genomes of chicory, endive, great burdock and yacon provide insights into Asteraceae palaeo-polyploidization history and plant inulin production.</title>
        <authorList>
            <person name="Fan W."/>
            <person name="Wang S."/>
            <person name="Wang H."/>
            <person name="Wang A."/>
            <person name="Jiang F."/>
            <person name="Liu H."/>
            <person name="Zhao H."/>
            <person name="Xu D."/>
            <person name="Zhang Y."/>
        </authorList>
    </citation>
    <scope>NUCLEOTIDE SEQUENCE [LARGE SCALE GENOMIC DNA]</scope>
    <source>
        <strain evidence="2">cv. Yunnan</strain>
    </source>
</reference>
<proteinExistence type="predicted"/>
<comment type="caution">
    <text evidence="1">The sequence shown here is derived from an EMBL/GenBank/DDBJ whole genome shotgun (WGS) entry which is preliminary data.</text>
</comment>